<dbReference type="Proteomes" id="UP000272003">
    <property type="component" value="Chromosome"/>
</dbReference>
<organism evidence="1 2">
    <name type="scientific">Apilactobacillus bombintestini</name>
    <dbReference type="NCBI Taxonomy" id="2419772"/>
    <lineage>
        <taxon>Bacteria</taxon>
        <taxon>Bacillati</taxon>
        <taxon>Bacillota</taxon>
        <taxon>Bacilli</taxon>
        <taxon>Lactobacillales</taxon>
        <taxon>Lactobacillaceae</taxon>
        <taxon>Apilactobacillus</taxon>
    </lineage>
</organism>
<gene>
    <name evidence="1" type="ORF">D7I45_02855</name>
</gene>
<dbReference type="PANTHER" id="PTHR15364">
    <property type="entry name" value="2'-DEOXYNUCLEOSIDE 5'-PHOSPHATE N-HYDROLASE 1"/>
    <property type="match status" value="1"/>
</dbReference>
<accession>A0A387AZM6</accession>
<dbReference type="GO" id="GO:0016740">
    <property type="term" value="F:transferase activity"/>
    <property type="evidence" value="ECO:0007669"/>
    <property type="project" value="UniProtKB-KW"/>
</dbReference>
<dbReference type="OrthoDB" id="397706at2"/>
<reference evidence="1 2" key="1">
    <citation type="submission" date="2018-09" db="EMBL/GenBank/DDBJ databases">
        <title>Genome sequencing of strain BHWM-4.</title>
        <authorList>
            <person name="Heo J."/>
            <person name="Kim S.-J."/>
            <person name="Kwon S.-W."/>
        </authorList>
    </citation>
    <scope>NUCLEOTIDE SEQUENCE [LARGE SCALE GENOMIC DNA]</scope>
    <source>
        <strain evidence="1 2">BHWM-4</strain>
    </source>
</reference>
<keyword evidence="1" id="KW-0808">Transferase</keyword>
<dbReference type="Gene3D" id="3.40.50.450">
    <property type="match status" value="1"/>
</dbReference>
<evidence type="ECO:0000313" key="1">
    <source>
        <dbReference type="EMBL" id="AYF92480.1"/>
    </source>
</evidence>
<dbReference type="InterPro" id="IPR007710">
    <property type="entry name" value="Nucleoside_deoxyribTrfase"/>
</dbReference>
<dbReference type="EMBL" id="CP032626">
    <property type="protein sequence ID" value="AYF92480.1"/>
    <property type="molecule type" value="Genomic_DNA"/>
</dbReference>
<dbReference type="AlphaFoldDB" id="A0A387AZM6"/>
<dbReference type="KEGG" id="abom:D7I45_02855"/>
<keyword evidence="2" id="KW-1185">Reference proteome</keyword>
<dbReference type="GO" id="GO:0070694">
    <property type="term" value="F:5-hydroxymethyl-dUMP N-hydrolase activity"/>
    <property type="evidence" value="ECO:0007669"/>
    <property type="project" value="TreeGrafter"/>
</dbReference>
<dbReference type="SUPFAM" id="SSF52309">
    <property type="entry name" value="N-(deoxy)ribosyltransferase-like"/>
    <property type="match status" value="1"/>
</dbReference>
<dbReference type="Pfam" id="PF05014">
    <property type="entry name" value="Nuc_deoxyrib_tr"/>
    <property type="match status" value="1"/>
</dbReference>
<protein>
    <submittedName>
        <fullName evidence="1">Nucleoside 2-deoxyribosyltransferase</fullName>
    </submittedName>
</protein>
<dbReference type="GO" id="GO:0009159">
    <property type="term" value="P:deoxyribonucleoside monophosphate catabolic process"/>
    <property type="evidence" value="ECO:0007669"/>
    <property type="project" value="TreeGrafter"/>
</dbReference>
<evidence type="ECO:0000313" key="2">
    <source>
        <dbReference type="Proteomes" id="UP000272003"/>
    </source>
</evidence>
<dbReference type="InterPro" id="IPR051239">
    <property type="entry name" value="2'-dNMP_N-hydrolase"/>
</dbReference>
<proteinExistence type="predicted"/>
<name>A0A387AZM6_9LACO</name>
<sequence length="147" mass="16597">MMNLYLAGPFFDDEQIDRVERVEKALNQNTTVDNFFSPRLSTVDKSLEVGSDEWSKAVFKLDVDEIKKADAVIAIIDFVDDNVDSGTAFEIGYAHAINKPVILFHEKSGNVNLMLSNGSNSYLTTIDDIVKFDFVKIPEYKYNGKVF</sequence>
<dbReference type="PANTHER" id="PTHR15364:SF0">
    <property type="entry name" value="2'-DEOXYNUCLEOSIDE 5'-PHOSPHATE N-HYDROLASE 1"/>
    <property type="match status" value="1"/>
</dbReference>